<dbReference type="CDD" id="cd01009">
    <property type="entry name" value="PBP2_YfhD_N"/>
    <property type="match status" value="1"/>
</dbReference>
<proteinExistence type="inferred from homology"/>
<protein>
    <recommendedName>
        <fullName evidence="5">Solute-binding protein family 3/N-terminal domain-containing protein</fullName>
    </recommendedName>
</protein>
<organism evidence="6 7">
    <name type="scientific">Biformimicrobium ophioploci</name>
    <dbReference type="NCBI Taxonomy" id="3036711"/>
    <lineage>
        <taxon>Bacteria</taxon>
        <taxon>Pseudomonadati</taxon>
        <taxon>Pseudomonadota</taxon>
        <taxon>Gammaproteobacteria</taxon>
        <taxon>Cellvibrionales</taxon>
        <taxon>Microbulbiferaceae</taxon>
        <taxon>Biformimicrobium</taxon>
    </lineage>
</organism>
<evidence type="ECO:0000256" key="4">
    <source>
        <dbReference type="ARBA" id="ARBA00023237"/>
    </source>
</evidence>
<dbReference type="Gene3D" id="3.40.190.10">
    <property type="entry name" value="Periplasmic binding protein-like II"/>
    <property type="match status" value="4"/>
</dbReference>
<evidence type="ECO:0000256" key="3">
    <source>
        <dbReference type="ARBA" id="ARBA00022729"/>
    </source>
</evidence>
<dbReference type="InterPro" id="IPR001638">
    <property type="entry name" value="Solute-binding_3/MltF_N"/>
</dbReference>
<dbReference type="SMART" id="SM00062">
    <property type="entry name" value="PBPb"/>
    <property type="match status" value="2"/>
</dbReference>
<dbReference type="PANTHER" id="PTHR35936">
    <property type="entry name" value="MEMBRANE-BOUND LYTIC MUREIN TRANSGLYCOSYLASE F"/>
    <property type="match status" value="1"/>
</dbReference>
<dbReference type="Proteomes" id="UP001224392">
    <property type="component" value="Unassembled WGS sequence"/>
</dbReference>
<dbReference type="Pfam" id="PF00497">
    <property type="entry name" value="SBP_bac_3"/>
    <property type="match status" value="2"/>
</dbReference>
<dbReference type="InterPro" id="IPR023346">
    <property type="entry name" value="Lysozyme-like_dom_sf"/>
</dbReference>
<comment type="caution">
    <text evidence="6">The sequence shown here is derived from an EMBL/GenBank/DDBJ whole genome shotgun (WGS) entry which is preliminary data.</text>
</comment>
<reference evidence="6 7" key="1">
    <citation type="submission" date="2023-04" db="EMBL/GenBank/DDBJ databases">
        <title>Marinobulbifer ophiurae gen. nov., sp. Nov., isolate from tissue of brittle star Ophioplocus japonicus.</title>
        <authorList>
            <person name="Kawano K."/>
            <person name="Sawayama S."/>
            <person name="Nakagawa S."/>
        </authorList>
    </citation>
    <scope>NUCLEOTIDE SEQUENCE [LARGE SCALE GENOMIC DNA]</scope>
    <source>
        <strain evidence="6 7">NKW57</strain>
    </source>
</reference>
<dbReference type="PANTHER" id="PTHR35936:SF32">
    <property type="entry name" value="MEMBRANE-BOUND LYTIC MUREIN TRANSGLYCOSYLASE F"/>
    <property type="match status" value="1"/>
</dbReference>
<accession>A0ABQ6M2M4</accession>
<dbReference type="Pfam" id="PF01464">
    <property type="entry name" value="SLT"/>
    <property type="match status" value="1"/>
</dbReference>
<evidence type="ECO:0000313" key="7">
    <source>
        <dbReference type="Proteomes" id="UP001224392"/>
    </source>
</evidence>
<evidence type="ECO:0000256" key="2">
    <source>
        <dbReference type="ARBA" id="ARBA00010333"/>
    </source>
</evidence>
<keyword evidence="4" id="KW-0998">Cell outer membrane</keyword>
<dbReference type="CDD" id="cd13403">
    <property type="entry name" value="MLTF-like"/>
    <property type="match status" value="1"/>
</dbReference>
<dbReference type="InterPro" id="IPR008258">
    <property type="entry name" value="Transglycosylase_SLT_dom_1"/>
</dbReference>
<evidence type="ECO:0000259" key="5">
    <source>
        <dbReference type="SMART" id="SM00062"/>
    </source>
</evidence>
<keyword evidence="4" id="KW-0472">Membrane</keyword>
<evidence type="ECO:0000313" key="6">
    <source>
        <dbReference type="EMBL" id="GMG88520.1"/>
    </source>
</evidence>
<dbReference type="SUPFAM" id="SSF53955">
    <property type="entry name" value="Lysozyme-like"/>
    <property type="match status" value="1"/>
</dbReference>
<evidence type="ECO:0000256" key="1">
    <source>
        <dbReference type="ARBA" id="ARBA00004339"/>
    </source>
</evidence>
<feature type="domain" description="Solute-binding protein family 3/N-terminal" evidence="5">
    <location>
        <begin position="257"/>
        <end position="481"/>
    </location>
</feature>
<dbReference type="SUPFAM" id="SSF53850">
    <property type="entry name" value="Periplasmic binding protein-like II"/>
    <property type="match status" value="2"/>
</dbReference>
<keyword evidence="7" id="KW-1185">Reference proteome</keyword>
<feature type="domain" description="Solute-binding protein family 3/N-terminal" evidence="5">
    <location>
        <begin position="25"/>
        <end position="247"/>
    </location>
</feature>
<gene>
    <name evidence="6" type="ORF">MNKW57_28410</name>
</gene>
<sequence length="697" mass="78644">MKEAREEVARYIETGDLDAIAKRGTLRILTFSLMENTELPRNDIVTRGHIQMAQSFAEWLTLTPEWILVDSPEAAIEALREGKGDLIGDNLSETKRRHALVDFSKPLAAVNEFGLIGKDAKAPDDPDNLTGRKLLARKDSLFSEWAERYAKENPEMHIDVEEIPNDARMDDLVDRINAEPDSILIADSNEVNALKHYRDDFQVLDREDEGRHIAWALRKESPQLIAKLNEFITFSVAKASTTTRFSDDWDKIKKRGVIRMLTRNSPETYYIWRGRLMGFDFDLARQFALNNKLGLQVVAVPSDIDLLQMLKEGKGDFVASSLTVTPEREGQGATFTAPYVKVGTNILSNKQTGQIDGPEKLKGKVLTVRYHSPVVSQARALAEQHGFEVQIAPRDISTDAIISKVASGEYDATIVDTNLAEISISNFDTLLLGMKVGGEKPQAMAVRDENPALAEELNTFIAKAEKSGFLDKTYDTYFKPEAKHAATFKQSYDKSGAISPFDDIVKKAVEGTDFDWRLIVAQMWQESRFDPKAKSHAGAQGLMQVMPATAKGMGYKPPLYDPKKSVKAGVEYMVWVENRFKDVIEPEDKIWFTLASYNAGIGHVFDARRLAKQQGWNKDVWFGNVEKAMLLLEQEKYFRKARYGYARGSEPVHYVKTIREHYVAYAAVAKALSPFYDPEIYRYIPIYLPSPREFAAP</sequence>
<comment type="similarity">
    <text evidence="2">Belongs to the bacterial solute-binding protein 3 family.</text>
</comment>
<comment type="subcellular location">
    <subcellularLocation>
        <location evidence="1">Cell outer membrane</location>
        <topology evidence="1">Peripheral membrane protein</topology>
    </subcellularLocation>
</comment>
<keyword evidence="3" id="KW-0732">Signal</keyword>
<name>A0ABQ6M2M4_9GAMM</name>
<dbReference type="EMBL" id="BSYJ01000006">
    <property type="protein sequence ID" value="GMG88520.1"/>
    <property type="molecule type" value="Genomic_DNA"/>
</dbReference>
<dbReference type="Gene3D" id="1.10.530.10">
    <property type="match status" value="1"/>
</dbReference>